<dbReference type="InterPro" id="IPR034746">
    <property type="entry name" value="POTRA"/>
</dbReference>
<evidence type="ECO:0000256" key="5">
    <source>
        <dbReference type="ARBA" id="ARBA00023237"/>
    </source>
</evidence>
<evidence type="ECO:0000256" key="3">
    <source>
        <dbReference type="ARBA" id="ARBA00022729"/>
    </source>
</evidence>
<accession>A0A7V1EH55</accession>
<comment type="subcellular location">
    <subcellularLocation>
        <location evidence="1">Membrane</location>
    </subcellularLocation>
</comment>
<evidence type="ECO:0000313" key="7">
    <source>
        <dbReference type="EMBL" id="HDY58229.1"/>
    </source>
</evidence>
<evidence type="ECO:0000256" key="1">
    <source>
        <dbReference type="ARBA" id="ARBA00004370"/>
    </source>
</evidence>
<gene>
    <name evidence="7" type="ORF">ENP86_01545</name>
</gene>
<evidence type="ECO:0000256" key="2">
    <source>
        <dbReference type="ARBA" id="ARBA00022692"/>
    </source>
</evidence>
<dbReference type="InterPro" id="IPR010827">
    <property type="entry name" value="BamA/TamA_POTRA"/>
</dbReference>
<keyword evidence="2" id="KW-0812">Transmembrane</keyword>
<dbReference type="PANTHER" id="PTHR12815">
    <property type="entry name" value="SORTING AND ASSEMBLY MACHINERY SAMM50 PROTEIN FAMILY MEMBER"/>
    <property type="match status" value="1"/>
</dbReference>
<dbReference type="PANTHER" id="PTHR12815:SF47">
    <property type="entry name" value="TRANSLOCATION AND ASSEMBLY MODULE SUBUNIT TAMA"/>
    <property type="match status" value="1"/>
</dbReference>
<evidence type="ECO:0000259" key="6">
    <source>
        <dbReference type="PROSITE" id="PS51779"/>
    </source>
</evidence>
<name>A0A7V1EH55_UNCW3</name>
<dbReference type="PROSITE" id="PS51779">
    <property type="entry name" value="POTRA"/>
    <property type="match status" value="2"/>
</dbReference>
<dbReference type="InterPro" id="IPR039910">
    <property type="entry name" value="D15-like"/>
</dbReference>
<keyword evidence="4" id="KW-0472">Membrane</keyword>
<protein>
    <recommendedName>
        <fullName evidence="6">POTRA domain-containing protein</fullName>
    </recommendedName>
</protein>
<dbReference type="Pfam" id="PF07244">
    <property type="entry name" value="POTRA"/>
    <property type="match status" value="3"/>
</dbReference>
<reference evidence="7" key="1">
    <citation type="journal article" date="2020" name="mSystems">
        <title>Genome- and Community-Level Interaction Insights into Carbon Utilization and Element Cycling Functions of Hydrothermarchaeota in Hydrothermal Sediment.</title>
        <authorList>
            <person name="Zhou Z."/>
            <person name="Liu Y."/>
            <person name="Xu W."/>
            <person name="Pan J."/>
            <person name="Luo Z.H."/>
            <person name="Li M."/>
        </authorList>
    </citation>
    <scope>NUCLEOTIDE SEQUENCE [LARGE SCALE GENOMIC DNA]</scope>
    <source>
        <strain evidence="7">SpSt-258</strain>
    </source>
</reference>
<dbReference type="Gene3D" id="3.10.20.310">
    <property type="entry name" value="membrane protein fhac"/>
    <property type="match status" value="3"/>
</dbReference>
<proteinExistence type="predicted"/>
<organism evidence="7">
    <name type="scientific">candidate division WOR-3 bacterium</name>
    <dbReference type="NCBI Taxonomy" id="2052148"/>
    <lineage>
        <taxon>Bacteria</taxon>
        <taxon>Bacteria division WOR-3</taxon>
    </lineage>
</organism>
<dbReference type="EMBL" id="DSKY01000003">
    <property type="protein sequence ID" value="HDY58229.1"/>
    <property type="molecule type" value="Genomic_DNA"/>
</dbReference>
<dbReference type="GO" id="GO:0019867">
    <property type="term" value="C:outer membrane"/>
    <property type="evidence" value="ECO:0007669"/>
    <property type="project" value="InterPro"/>
</dbReference>
<feature type="domain" description="POTRA" evidence="6">
    <location>
        <begin position="165"/>
        <end position="237"/>
    </location>
</feature>
<keyword evidence="3" id="KW-0732">Signal</keyword>
<dbReference type="InterPro" id="IPR000184">
    <property type="entry name" value="Bac_surfAg_D15"/>
</dbReference>
<dbReference type="AlphaFoldDB" id="A0A7V1EH55"/>
<dbReference type="Gene3D" id="2.40.160.50">
    <property type="entry name" value="membrane protein fhac: a member of the omp85/tpsb transporter family"/>
    <property type="match status" value="1"/>
</dbReference>
<dbReference type="Pfam" id="PF01103">
    <property type="entry name" value="Omp85"/>
    <property type="match status" value="1"/>
</dbReference>
<comment type="caution">
    <text evidence="7">The sequence shown here is derived from an EMBL/GenBank/DDBJ whole genome shotgun (WGS) entry which is preliminary data.</text>
</comment>
<keyword evidence="5" id="KW-0998">Cell outer membrane</keyword>
<evidence type="ECO:0000256" key="4">
    <source>
        <dbReference type="ARBA" id="ARBA00023136"/>
    </source>
</evidence>
<feature type="domain" description="POTRA" evidence="6">
    <location>
        <begin position="13"/>
        <end position="89"/>
    </location>
</feature>
<sequence>MTWILLISFLINLPVAKINFEGNHSIKTRELSQVILSQKNAPFSDFNIIQDVNRIIRFYYSRGFFDTKVEPVIKESNENIEIVFKILEGNRPHIREIRFLNGEKKLDRFLEVEKNEFYIQEKIKKSADQMEVYYKDIGYAFARVNTRSIPDSGILIFEIQKGNIYYINDVSIKGLKFCNPSVVRHEIEIKSGDIYSKKKILNSQLRIYRLGFFSTVDVDMIKISEDKLDLVFNLRELKSRILNWGIGISIPLSFIISVGLEEMNLFNIGHRFKIQPSFKINIKKEWEAKIDCIYAIPSLTGLRLSPSILPFYWYENKEDFNRKSWGAEFRISKLFTENIQANIANKYKYVDIDMKTQLPDTFSGTTNSIKFQLMGDYRNEFFNPSSGIYFVPVLEYAGGILGGSNHYIRFETETRYYKNLLFGKKNIIAQRLKFGIIIPTDGVSLDEKYYLGGQYSLRGYPEKSIGPDSLQDEHYGEVLFNFNIEDRLTIFKNLGIVVFLDMGYLDNRDQVFRSEFFKISTGLGIRYYTPIGPIRADFGIPLKEKGREFYLGIYHIF</sequence>